<reference evidence="4 5" key="2">
    <citation type="submission" date="2007-01" db="EMBL/GenBank/DDBJ databases">
        <title>Sequencing of the draft genome and assembly of Thermosinus carboxydivorans Nor1.</title>
        <authorList>
            <consortium name="US DOE Joint Genome Institute (JGI-PGF)"/>
            <person name="Copeland A."/>
            <person name="Lucas S."/>
            <person name="Lapidus A."/>
            <person name="Barry K."/>
            <person name="Glavina del Rio T."/>
            <person name="Dalin E."/>
            <person name="Tice H."/>
            <person name="Bruce D."/>
            <person name="Pitluck S."/>
            <person name="Richardson P."/>
        </authorList>
    </citation>
    <scope>NUCLEOTIDE SEQUENCE [LARGE SCALE GENOMIC DNA]</scope>
    <source>
        <strain evidence="4 5">Nor1</strain>
    </source>
</reference>
<dbReference type="RefSeq" id="WP_007288009.1">
    <property type="nucleotide sequence ID" value="NZ_AAWL01000001.1"/>
</dbReference>
<protein>
    <submittedName>
        <fullName evidence="4">Response regulator receiver protein</fullName>
    </submittedName>
</protein>
<keyword evidence="5" id="KW-1185">Reference proteome</keyword>
<sequence length="249" mass="28874">MKLKVLIVDDEEIMCRELKYLLEEQGAAEVVGVCYNGEDALAMVGSVKPDAVFLDVRMPGLSGLEVARRLSSLKDPPHVVFITAFSEFAVEAFEVNALHYILKPFDEQDIEKVIERLMRRRHAASGVEPEMLPKAPQHLRKLCVEGRDRLEVIDVERIQVIFAKNRMVYIQTVDGTKYAAKHTLQEYEEILDSRQFFRCHRNYIVNVDRIKQLATWFHRGYMLTLEGKEEVEVPVGRIYAKKLKEYIQF</sequence>
<dbReference type="PANTHER" id="PTHR37299">
    <property type="entry name" value="TRANSCRIPTIONAL REGULATOR-RELATED"/>
    <property type="match status" value="1"/>
</dbReference>
<dbReference type="Gene3D" id="3.40.50.2300">
    <property type="match status" value="1"/>
</dbReference>
<dbReference type="SUPFAM" id="SSF52172">
    <property type="entry name" value="CheY-like"/>
    <property type="match status" value="1"/>
</dbReference>
<dbReference type="OrthoDB" id="9802383at2"/>
<accession>A1HLU8</accession>
<dbReference type="Proteomes" id="UP000005139">
    <property type="component" value="Unassembled WGS sequence"/>
</dbReference>
<evidence type="ECO:0000259" key="3">
    <source>
        <dbReference type="PROSITE" id="PS50930"/>
    </source>
</evidence>
<dbReference type="PROSITE" id="PS50930">
    <property type="entry name" value="HTH_LYTTR"/>
    <property type="match status" value="1"/>
</dbReference>
<dbReference type="GO" id="GO:0000156">
    <property type="term" value="F:phosphorelay response regulator activity"/>
    <property type="evidence" value="ECO:0007669"/>
    <property type="project" value="InterPro"/>
</dbReference>
<proteinExistence type="predicted"/>
<organism evidence="4 5">
    <name type="scientific">Thermosinus carboxydivorans Nor1</name>
    <dbReference type="NCBI Taxonomy" id="401526"/>
    <lineage>
        <taxon>Bacteria</taxon>
        <taxon>Bacillati</taxon>
        <taxon>Bacillota</taxon>
        <taxon>Negativicutes</taxon>
        <taxon>Selenomonadales</taxon>
        <taxon>Sporomusaceae</taxon>
        <taxon>Thermosinus</taxon>
    </lineage>
</organism>
<dbReference type="InterPro" id="IPR011006">
    <property type="entry name" value="CheY-like_superfamily"/>
</dbReference>
<name>A1HLU8_9FIRM</name>
<dbReference type="GO" id="GO:0003677">
    <property type="term" value="F:DNA binding"/>
    <property type="evidence" value="ECO:0007669"/>
    <property type="project" value="InterPro"/>
</dbReference>
<dbReference type="InterPro" id="IPR007492">
    <property type="entry name" value="LytTR_DNA-bd_dom"/>
</dbReference>
<reference evidence="4 5" key="1">
    <citation type="submission" date="2007-01" db="EMBL/GenBank/DDBJ databases">
        <title>Annotation of the draft genome assembly of Thermosinus carboxydivorans Nor1.</title>
        <authorList>
            <consortium name="US DOE Joint Genome Institute (JGI-ORNL)"/>
            <person name="Larimer F."/>
            <person name="Land M."/>
            <person name="Hauser L."/>
        </authorList>
    </citation>
    <scope>NUCLEOTIDE SEQUENCE [LARGE SCALE GENOMIC DNA]</scope>
    <source>
        <strain evidence="4 5">Nor1</strain>
    </source>
</reference>
<feature type="domain" description="HTH LytTR-type" evidence="3">
    <location>
        <begin position="142"/>
        <end position="249"/>
    </location>
</feature>
<dbReference type="PANTHER" id="PTHR37299:SF1">
    <property type="entry name" value="STAGE 0 SPORULATION PROTEIN A HOMOLOG"/>
    <property type="match status" value="1"/>
</dbReference>
<evidence type="ECO:0000256" key="1">
    <source>
        <dbReference type="PROSITE-ProRule" id="PRU00169"/>
    </source>
</evidence>
<dbReference type="Gene3D" id="2.40.50.1020">
    <property type="entry name" value="LytTr DNA-binding domain"/>
    <property type="match status" value="1"/>
</dbReference>
<comment type="caution">
    <text evidence="4">The sequence shown here is derived from an EMBL/GenBank/DDBJ whole genome shotgun (WGS) entry which is preliminary data.</text>
</comment>
<dbReference type="InterPro" id="IPR046947">
    <property type="entry name" value="LytR-like"/>
</dbReference>
<dbReference type="InterPro" id="IPR001789">
    <property type="entry name" value="Sig_transdc_resp-reg_receiver"/>
</dbReference>
<dbReference type="AlphaFoldDB" id="A1HLU8"/>
<gene>
    <name evidence="4" type="ORF">TcarDRAFT_2491</name>
</gene>
<feature type="modified residue" description="4-aspartylphosphate" evidence="1">
    <location>
        <position position="55"/>
    </location>
</feature>
<dbReference type="Pfam" id="PF04397">
    <property type="entry name" value="LytTR"/>
    <property type="match status" value="1"/>
</dbReference>
<feature type="domain" description="Response regulatory" evidence="2">
    <location>
        <begin position="4"/>
        <end position="118"/>
    </location>
</feature>
<dbReference type="PROSITE" id="PS50110">
    <property type="entry name" value="RESPONSE_REGULATORY"/>
    <property type="match status" value="1"/>
</dbReference>
<evidence type="ECO:0000259" key="2">
    <source>
        <dbReference type="PROSITE" id="PS50110"/>
    </source>
</evidence>
<dbReference type="SMART" id="SM00448">
    <property type="entry name" value="REC"/>
    <property type="match status" value="1"/>
</dbReference>
<evidence type="ECO:0000313" key="5">
    <source>
        <dbReference type="Proteomes" id="UP000005139"/>
    </source>
</evidence>
<evidence type="ECO:0000313" key="4">
    <source>
        <dbReference type="EMBL" id="EAX48802.1"/>
    </source>
</evidence>
<dbReference type="Pfam" id="PF00072">
    <property type="entry name" value="Response_reg"/>
    <property type="match status" value="1"/>
</dbReference>
<dbReference type="eggNOG" id="COG3279">
    <property type="taxonomic scope" value="Bacteria"/>
</dbReference>
<dbReference type="EMBL" id="AAWL01000001">
    <property type="protein sequence ID" value="EAX48802.1"/>
    <property type="molecule type" value="Genomic_DNA"/>
</dbReference>
<keyword evidence="1" id="KW-0597">Phosphoprotein</keyword>
<dbReference type="SMART" id="SM00850">
    <property type="entry name" value="LytTR"/>
    <property type="match status" value="1"/>
</dbReference>